<dbReference type="EMBL" id="BAAARI010000011">
    <property type="protein sequence ID" value="GAA2577699.1"/>
    <property type="molecule type" value="Genomic_DNA"/>
</dbReference>
<proteinExistence type="predicted"/>
<evidence type="ECO:0008006" key="3">
    <source>
        <dbReference type="Google" id="ProtNLM"/>
    </source>
</evidence>
<organism evidence="1 2">
    <name type="scientific">Microbacterium binotii</name>
    <dbReference type="NCBI Taxonomy" id="462710"/>
    <lineage>
        <taxon>Bacteria</taxon>
        <taxon>Bacillati</taxon>
        <taxon>Actinomycetota</taxon>
        <taxon>Actinomycetes</taxon>
        <taxon>Micrococcales</taxon>
        <taxon>Microbacteriaceae</taxon>
        <taxon>Microbacterium</taxon>
    </lineage>
</organism>
<comment type="caution">
    <text evidence="1">The sequence shown here is derived from an EMBL/GenBank/DDBJ whole genome shotgun (WGS) entry which is preliminary data.</text>
</comment>
<protein>
    <recommendedName>
        <fullName evidence="3">Restriction endonuclease type IV Mrr domain-containing protein</fullName>
    </recommendedName>
</protein>
<keyword evidence="2" id="KW-1185">Reference proteome</keyword>
<sequence>MTRSRKSARSAGTAHETSIATYLAAALDDDRIERRARNGAKDRGDISGVRTALGERVVIEAKDYGGQIKAAEWVKEAHVEAGNDDAPVGVVVAKRRGTTNPADQYVITTLGDLVVLLGGRKDPT</sequence>
<reference evidence="1 2" key="1">
    <citation type="journal article" date="2019" name="Int. J. Syst. Evol. Microbiol.">
        <title>The Global Catalogue of Microorganisms (GCM) 10K type strain sequencing project: providing services to taxonomists for standard genome sequencing and annotation.</title>
        <authorList>
            <consortium name="The Broad Institute Genomics Platform"/>
            <consortium name="The Broad Institute Genome Sequencing Center for Infectious Disease"/>
            <person name="Wu L."/>
            <person name="Ma J."/>
        </authorList>
    </citation>
    <scope>NUCLEOTIDE SEQUENCE [LARGE SCALE GENOMIC DNA]</scope>
    <source>
        <strain evidence="1 2">JCM 16365</strain>
    </source>
</reference>
<accession>A0ABN3PBT7</accession>
<dbReference type="Proteomes" id="UP001500274">
    <property type="component" value="Unassembled WGS sequence"/>
</dbReference>
<dbReference type="RefSeq" id="WP_344228456.1">
    <property type="nucleotide sequence ID" value="NZ_BAAARI010000011.1"/>
</dbReference>
<gene>
    <name evidence="1" type="ORF">GCM10009862_16270</name>
</gene>
<name>A0ABN3PBT7_9MICO</name>
<evidence type="ECO:0000313" key="1">
    <source>
        <dbReference type="EMBL" id="GAA2577699.1"/>
    </source>
</evidence>
<evidence type="ECO:0000313" key="2">
    <source>
        <dbReference type="Proteomes" id="UP001500274"/>
    </source>
</evidence>